<reference evidence="6 7" key="1">
    <citation type="journal article" date="2011" name="J. Bacteriol.">
        <title>Genome sequence of Chthoniobacter flavus Ellin428, an aerobic heterotrophic soil bacterium.</title>
        <authorList>
            <person name="Kant R."/>
            <person name="van Passel M.W."/>
            <person name="Palva A."/>
            <person name="Lucas S."/>
            <person name="Lapidus A."/>
            <person name="Glavina Del Rio T."/>
            <person name="Dalin E."/>
            <person name="Tice H."/>
            <person name="Bruce D."/>
            <person name="Goodwin L."/>
            <person name="Pitluck S."/>
            <person name="Larimer F.W."/>
            <person name="Land M.L."/>
            <person name="Hauser L."/>
            <person name="Sangwan P."/>
            <person name="de Vos W.M."/>
            <person name="Janssen P.H."/>
            <person name="Smidt H."/>
        </authorList>
    </citation>
    <scope>NUCLEOTIDE SEQUENCE [LARGE SCALE GENOMIC DNA]</scope>
    <source>
        <strain evidence="6 7">Ellin428</strain>
    </source>
</reference>
<dbReference type="EMBL" id="ABVL01000020">
    <property type="protein sequence ID" value="EDY17417.1"/>
    <property type="molecule type" value="Genomic_DNA"/>
</dbReference>
<dbReference type="Proteomes" id="UP000005824">
    <property type="component" value="Unassembled WGS sequence"/>
</dbReference>
<evidence type="ECO:0000313" key="7">
    <source>
        <dbReference type="Proteomes" id="UP000005824"/>
    </source>
</evidence>
<evidence type="ECO:0000256" key="4">
    <source>
        <dbReference type="ARBA" id="ARBA00023136"/>
    </source>
</evidence>
<accession>B4D863</accession>
<dbReference type="Pfam" id="PF13103">
    <property type="entry name" value="TonB_2"/>
    <property type="match status" value="1"/>
</dbReference>
<dbReference type="GO" id="GO:0016020">
    <property type="term" value="C:membrane"/>
    <property type="evidence" value="ECO:0007669"/>
    <property type="project" value="UniProtKB-SubCell"/>
</dbReference>
<keyword evidence="7" id="KW-1185">Reference proteome</keyword>
<keyword evidence="4" id="KW-0472">Membrane</keyword>
<dbReference type="STRING" id="497964.CfE428DRAFT_5103"/>
<keyword evidence="3" id="KW-1133">Transmembrane helix</keyword>
<name>B4D863_9BACT</name>
<dbReference type="SUPFAM" id="SSF74653">
    <property type="entry name" value="TolA/TonB C-terminal domain"/>
    <property type="match status" value="1"/>
</dbReference>
<keyword evidence="2" id="KW-0812">Transmembrane</keyword>
<gene>
    <name evidence="6" type="ORF">CfE428DRAFT_5103</name>
</gene>
<dbReference type="eggNOG" id="COG0810">
    <property type="taxonomic scope" value="Bacteria"/>
</dbReference>
<evidence type="ECO:0008006" key="8">
    <source>
        <dbReference type="Google" id="ProtNLM"/>
    </source>
</evidence>
<dbReference type="Gene3D" id="3.30.1150.10">
    <property type="match status" value="1"/>
</dbReference>
<dbReference type="InterPro" id="IPR006260">
    <property type="entry name" value="TonB/TolA_C"/>
</dbReference>
<protein>
    <recommendedName>
        <fullName evidence="8">TonB family protein</fullName>
    </recommendedName>
</protein>
<evidence type="ECO:0000256" key="5">
    <source>
        <dbReference type="SAM" id="MobiDB-lite"/>
    </source>
</evidence>
<evidence type="ECO:0000256" key="1">
    <source>
        <dbReference type="ARBA" id="ARBA00004167"/>
    </source>
</evidence>
<evidence type="ECO:0000256" key="2">
    <source>
        <dbReference type="ARBA" id="ARBA00022692"/>
    </source>
</evidence>
<comment type="caution">
    <text evidence="6">The sequence shown here is derived from an EMBL/GenBank/DDBJ whole genome shotgun (WGS) entry which is preliminary data.</text>
</comment>
<dbReference type="InParanoid" id="B4D863"/>
<comment type="subcellular location">
    <subcellularLocation>
        <location evidence="1">Membrane</location>
        <topology evidence="1">Single-pass membrane protein</topology>
    </subcellularLocation>
</comment>
<evidence type="ECO:0000313" key="6">
    <source>
        <dbReference type="EMBL" id="EDY17417.1"/>
    </source>
</evidence>
<dbReference type="NCBIfam" id="TIGR01352">
    <property type="entry name" value="tonB_Cterm"/>
    <property type="match status" value="1"/>
</dbReference>
<dbReference type="RefSeq" id="WP_006982424.1">
    <property type="nucleotide sequence ID" value="NZ_ABVL01000020.1"/>
</dbReference>
<sequence length="147" mass="15345">MQEAAPAEKKEEAPKPAAPPKEALGTGVKGNGPGIAGLGNSGDGGGFGGARSGNGGSKWGDFAYRVQSKVASALRNNDRTKKASLKVQVRVWSDPSGHIYRSKLDTSTGDRNLDEAVQNVLNNIQLDGPPPAGMPMPIVMRLTARRP</sequence>
<dbReference type="AlphaFoldDB" id="B4D863"/>
<proteinExistence type="predicted"/>
<organism evidence="6 7">
    <name type="scientific">Chthoniobacter flavus Ellin428</name>
    <dbReference type="NCBI Taxonomy" id="497964"/>
    <lineage>
        <taxon>Bacteria</taxon>
        <taxon>Pseudomonadati</taxon>
        <taxon>Verrucomicrobiota</taxon>
        <taxon>Spartobacteria</taxon>
        <taxon>Chthoniobacterales</taxon>
        <taxon>Chthoniobacteraceae</taxon>
        <taxon>Chthoniobacter</taxon>
    </lineage>
</organism>
<evidence type="ECO:0000256" key="3">
    <source>
        <dbReference type="ARBA" id="ARBA00022989"/>
    </source>
</evidence>
<feature type="compositionally biased region" description="Basic and acidic residues" evidence="5">
    <location>
        <begin position="1"/>
        <end position="14"/>
    </location>
</feature>
<feature type="compositionally biased region" description="Gly residues" evidence="5">
    <location>
        <begin position="27"/>
        <end position="58"/>
    </location>
</feature>
<feature type="region of interest" description="Disordered" evidence="5">
    <location>
        <begin position="1"/>
        <end position="58"/>
    </location>
</feature>